<evidence type="ECO:0000313" key="3">
    <source>
        <dbReference type="Proteomes" id="UP000677082"/>
    </source>
</evidence>
<organism evidence="2 3">
    <name type="scientific">Paractinoplanes toevensis</name>
    <dbReference type="NCBI Taxonomy" id="571911"/>
    <lineage>
        <taxon>Bacteria</taxon>
        <taxon>Bacillati</taxon>
        <taxon>Actinomycetota</taxon>
        <taxon>Actinomycetes</taxon>
        <taxon>Micromonosporales</taxon>
        <taxon>Micromonosporaceae</taxon>
        <taxon>Paractinoplanes</taxon>
    </lineage>
</organism>
<dbReference type="SUPFAM" id="SSF54060">
    <property type="entry name" value="His-Me finger endonucleases"/>
    <property type="match status" value="1"/>
</dbReference>
<dbReference type="EMBL" id="BOQN01000013">
    <property type="protein sequence ID" value="GIM89295.1"/>
    <property type="molecule type" value="Genomic_DNA"/>
</dbReference>
<sequence>MPPRMFDDAAAAEIARMYEAGAAIPDLAALYDCNVQTIRKAIHACGVVLRPREYTSNYTGSEEQRAEIVRLYTNRIKSLRDIAKGIGCDIPLVVQALRDAGVKAGTNNSKVHDYSPEQLAEIAAAHEGGESMSSIARRLKISGKLATKLLRLSGAKLRLRDDYYSEEKKAEIIRRFESGETQKSIAESVKTQQSRISRFLDSVGVERKRALRYKVANGYISVLTFPEDRAFCVPHANGRVLEHRLVMGRYLGRPMRPDETVHHINGDTGDNRIENLQLRTGRHGKGISQVCLDCGSHNVKPVPIAS</sequence>
<dbReference type="Pfam" id="PF13392">
    <property type="entry name" value="HNH_3"/>
    <property type="match status" value="1"/>
</dbReference>
<dbReference type="Gene3D" id="3.90.75.20">
    <property type="match status" value="1"/>
</dbReference>
<evidence type="ECO:0000259" key="1">
    <source>
        <dbReference type="Pfam" id="PF13392"/>
    </source>
</evidence>
<dbReference type="InterPro" id="IPR003615">
    <property type="entry name" value="HNH_nuc"/>
</dbReference>
<accession>A0A919T594</accession>
<proteinExistence type="predicted"/>
<evidence type="ECO:0000313" key="2">
    <source>
        <dbReference type="EMBL" id="GIM89295.1"/>
    </source>
</evidence>
<dbReference type="AlphaFoldDB" id="A0A919T594"/>
<protein>
    <recommendedName>
        <fullName evidence="1">HNH nuclease domain-containing protein</fullName>
    </recommendedName>
</protein>
<reference evidence="2 3" key="1">
    <citation type="submission" date="2021-03" db="EMBL/GenBank/DDBJ databases">
        <title>Whole genome shotgun sequence of Actinoplanes toevensis NBRC 105298.</title>
        <authorList>
            <person name="Komaki H."/>
            <person name="Tamura T."/>
        </authorList>
    </citation>
    <scope>NUCLEOTIDE SEQUENCE [LARGE SCALE GENOMIC DNA]</scope>
    <source>
        <strain evidence="2 3">NBRC 105298</strain>
    </source>
</reference>
<name>A0A919T594_9ACTN</name>
<comment type="caution">
    <text evidence="2">The sequence shown here is derived from an EMBL/GenBank/DDBJ whole genome shotgun (WGS) entry which is preliminary data.</text>
</comment>
<dbReference type="Proteomes" id="UP000677082">
    <property type="component" value="Unassembled WGS sequence"/>
</dbReference>
<keyword evidence="3" id="KW-1185">Reference proteome</keyword>
<dbReference type="InterPro" id="IPR044925">
    <property type="entry name" value="His-Me_finger_sf"/>
</dbReference>
<feature type="domain" description="HNH nuclease" evidence="1">
    <location>
        <begin position="243"/>
        <end position="282"/>
    </location>
</feature>
<gene>
    <name evidence="2" type="ORF">Ato02nite_010880</name>
</gene>